<reference evidence="1" key="2">
    <citation type="submission" date="2014-07" db="EMBL/GenBank/DDBJ databases">
        <title>Initial genome analysis of the psychrotolerant acidophile Acidithiobacillus ferrivorans CF27: insights into iron and sulfur oxidation pathways and into biofilm formation.</title>
        <authorList>
            <person name="Talla E."/>
            <person name="Hedrich S."/>
            <person name="Mangenot S."/>
            <person name="Ji B."/>
            <person name="Johnson D.B."/>
            <person name="Barbe V."/>
            <person name="Bonnefoy V."/>
        </authorList>
    </citation>
    <scope>NUCLEOTIDE SEQUENCE [LARGE SCALE GENOMIC DNA]</scope>
    <source>
        <strain evidence="1">CF27</strain>
    </source>
</reference>
<reference evidence="1" key="1">
    <citation type="submission" date="2014-03" db="EMBL/GenBank/DDBJ databases">
        <authorList>
            <person name="Genoscope - CEA"/>
        </authorList>
    </citation>
    <scope>NUCLEOTIDE SEQUENCE [LARGE SCALE GENOMIC DNA]</scope>
    <source>
        <strain evidence="1">CF27</strain>
    </source>
</reference>
<comment type="caution">
    <text evidence="1">The sequence shown here is derived from an EMBL/GenBank/DDBJ whole genome shotgun (WGS) entry which is preliminary data.</text>
</comment>
<protein>
    <submittedName>
        <fullName evidence="1">Uncharacterized protein</fullName>
    </submittedName>
</protein>
<accession>A0A060UJG6</accession>
<evidence type="ECO:0000313" key="1">
    <source>
        <dbReference type="EMBL" id="CDQ08842.1"/>
    </source>
</evidence>
<organism evidence="1">
    <name type="scientific">Acidithiobacillus ferrivorans</name>
    <dbReference type="NCBI Taxonomy" id="160808"/>
    <lineage>
        <taxon>Bacteria</taxon>
        <taxon>Pseudomonadati</taxon>
        <taxon>Pseudomonadota</taxon>
        <taxon>Acidithiobacillia</taxon>
        <taxon>Acidithiobacillales</taxon>
        <taxon>Acidithiobacillaceae</taxon>
        <taxon>Acidithiobacillus</taxon>
    </lineage>
</organism>
<proteinExistence type="predicted"/>
<dbReference type="EMBL" id="CCCS020000003">
    <property type="protein sequence ID" value="CDQ08842.1"/>
    <property type="molecule type" value="Genomic_DNA"/>
</dbReference>
<name>A0A060UJG6_9PROT</name>
<gene>
    <name evidence="1" type="ORF">AFERRI_110006</name>
</gene>
<dbReference type="AlphaFoldDB" id="A0A060UJG6"/>
<sequence length="139" mass="15552">MQSTEDIPRLVYHSAWFLSEVIYIMSHIQDAQQYPQLLPDVAQRAHAPVPSSVTMEFTTASGKPLTVRIPHSVFDQLCLHLGNAHKAGCWITVRCCEVETLSTETIARYVNMMAKTKLHRVGGMPQMLPIAIFSSILSN</sequence>